<gene>
    <name evidence="1" type="ORF">CC86DRAFT_375910</name>
</gene>
<reference evidence="1" key="1">
    <citation type="journal article" date="2020" name="Stud. Mycol.">
        <title>101 Dothideomycetes genomes: a test case for predicting lifestyles and emergence of pathogens.</title>
        <authorList>
            <person name="Haridas S."/>
            <person name="Albert R."/>
            <person name="Binder M."/>
            <person name="Bloem J."/>
            <person name="Labutti K."/>
            <person name="Salamov A."/>
            <person name="Andreopoulos B."/>
            <person name="Baker S."/>
            <person name="Barry K."/>
            <person name="Bills G."/>
            <person name="Bluhm B."/>
            <person name="Cannon C."/>
            <person name="Castanera R."/>
            <person name="Culley D."/>
            <person name="Daum C."/>
            <person name="Ezra D."/>
            <person name="Gonzalez J."/>
            <person name="Henrissat B."/>
            <person name="Kuo A."/>
            <person name="Liang C."/>
            <person name="Lipzen A."/>
            <person name="Lutzoni F."/>
            <person name="Magnuson J."/>
            <person name="Mondo S."/>
            <person name="Nolan M."/>
            <person name="Ohm R."/>
            <person name="Pangilinan J."/>
            <person name="Park H.-J."/>
            <person name="Ramirez L."/>
            <person name="Alfaro M."/>
            <person name="Sun H."/>
            <person name="Tritt A."/>
            <person name="Yoshinaga Y."/>
            <person name="Zwiers L.-H."/>
            <person name="Turgeon B."/>
            <person name="Goodwin S."/>
            <person name="Spatafora J."/>
            <person name="Crous P."/>
            <person name="Grigoriev I."/>
        </authorList>
    </citation>
    <scope>NUCLEOTIDE SEQUENCE</scope>
    <source>
        <strain evidence="1">CBS 113818</strain>
    </source>
</reference>
<name>A0A6A6ZB56_9PLEO</name>
<sequence length="64" mass="7389">MRLIAAAPSRVQNPSLEQPRVIQEHEITKVADCRGSFDTASRIWKARVWFLAGTNDEMERYNEV</sequence>
<evidence type="ECO:0000313" key="1">
    <source>
        <dbReference type="EMBL" id="KAF2818322.1"/>
    </source>
</evidence>
<dbReference type="AlphaFoldDB" id="A0A6A6ZB56"/>
<dbReference type="Proteomes" id="UP000799424">
    <property type="component" value="Unassembled WGS sequence"/>
</dbReference>
<evidence type="ECO:0000313" key="2">
    <source>
        <dbReference type="Proteomes" id="UP000799424"/>
    </source>
</evidence>
<feature type="non-terminal residue" evidence="1">
    <location>
        <position position="64"/>
    </location>
</feature>
<proteinExistence type="predicted"/>
<accession>A0A6A6ZB56</accession>
<keyword evidence="2" id="KW-1185">Reference proteome</keyword>
<organism evidence="1 2">
    <name type="scientific">Ophiobolus disseminans</name>
    <dbReference type="NCBI Taxonomy" id="1469910"/>
    <lineage>
        <taxon>Eukaryota</taxon>
        <taxon>Fungi</taxon>
        <taxon>Dikarya</taxon>
        <taxon>Ascomycota</taxon>
        <taxon>Pezizomycotina</taxon>
        <taxon>Dothideomycetes</taxon>
        <taxon>Pleosporomycetidae</taxon>
        <taxon>Pleosporales</taxon>
        <taxon>Pleosporineae</taxon>
        <taxon>Phaeosphaeriaceae</taxon>
        <taxon>Ophiobolus</taxon>
    </lineage>
</organism>
<dbReference type="EMBL" id="MU006254">
    <property type="protein sequence ID" value="KAF2818322.1"/>
    <property type="molecule type" value="Genomic_DNA"/>
</dbReference>
<protein>
    <submittedName>
        <fullName evidence="1">Uncharacterized protein</fullName>
    </submittedName>
</protein>